<dbReference type="EMBL" id="BJLD01000001">
    <property type="protein sequence ID" value="GEA42956.1"/>
    <property type="molecule type" value="Genomic_DNA"/>
</dbReference>
<evidence type="ECO:0000313" key="4">
    <source>
        <dbReference type="EMBL" id="GEA44696.1"/>
    </source>
</evidence>
<keyword evidence="8" id="KW-1185">Reference proteome</keyword>
<evidence type="ECO:0000313" key="3">
    <source>
        <dbReference type="EMBL" id="GEA42956.1"/>
    </source>
</evidence>
<dbReference type="AlphaFoldDB" id="A0AAQ1TTZ8"/>
<reference evidence="5 8" key="3">
    <citation type="submission" date="2021-01" db="EMBL/GenBank/DDBJ databases">
        <title>FDA dAtabase for Regulatory Grade micrObial Sequences (FDA-ARGOS): Supporting development and validation of Infectious Disease Dx tests.</title>
        <authorList>
            <person name="Sproer C."/>
            <person name="Gronow S."/>
            <person name="Severitt S."/>
            <person name="Schroder I."/>
            <person name="Tallon L."/>
            <person name="Sadzewicz L."/>
            <person name="Zhao X."/>
            <person name="Boylan J."/>
            <person name="Ott S."/>
            <person name="Bowen H."/>
            <person name="Vavikolanu K."/>
            <person name="Mehta A."/>
            <person name="Aluvathingal J."/>
            <person name="Nadendla S."/>
            <person name="Lowell S."/>
            <person name="Myers T."/>
            <person name="Yan Y."/>
            <person name="Sichtig H."/>
        </authorList>
    </citation>
    <scope>NUCLEOTIDE SEQUENCE [LARGE SCALE GENOMIC DNA]</scope>
    <source>
        <strain evidence="5 8">FDAARGOS_1115</strain>
    </source>
</reference>
<protein>
    <submittedName>
        <fullName evidence="3">Uncharacterized protein</fullName>
    </submittedName>
</protein>
<dbReference type="RefSeq" id="WP_034656543.1">
    <property type="nucleotide sequence ID" value="NZ_BJLD01000001.1"/>
</dbReference>
<evidence type="ECO:0000256" key="1">
    <source>
        <dbReference type="SAM" id="MobiDB-lite"/>
    </source>
</evidence>
<dbReference type="Proteomes" id="UP000231994">
    <property type="component" value="Chromosome"/>
</dbReference>
<evidence type="ECO:0000313" key="5">
    <source>
        <dbReference type="EMBL" id="QQU77779.1"/>
    </source>
</evidence>
<dbReference type="GeneID" id="72411217"/>
<organism evidence="3 7">
    <name type="scientific">Corynebacterium striatum</name>
    <dbReference type="NCBI Taxonomy" id="43770"/>
    <lineage>
        <taxon>Bacteria</taxon>
        <taxon>Bacillati</taxon>
        <taxon>Actinomycetota</taxon>
        <taxon>Actinomycetes</taxon>
        <taxon>Mycobacteriales</taxon>
        <taxon>Corynebacteriaceae</taxon>
        <taxon>Corynebacterium</taxon>
    </lineage>
</organism>
<dbReference type="EMBL" id="CP024932">
    <property type="protein sequence ID" value="ATZ09523.1"/>
    <property type="molecule type" value="Genomic_DNA"/>
</dbReference>
<evidence type="ECO:0000313" key="6">
    <source>
        <dbReference type="Proteomes" id="UP000231994"/>
    </source>
</evidence>
<feature type="region of interest" description="Disordered" evidence="1">
    <location>
        <begin position="39"/>
        <end position="78"/>
    </location>
</feature>
<dbReference type="Proteomes" id="UP000595757">
    <property type="component" value="Chromosome"/>
</dbReference>
<accession>A0AAQ1TTZ8</accession>
<evidence type="ECO:0000313" key="7">
    <source>
        <dbReference type="Proteomes" id="UP000315234"/>
    </source>
</evidence>
<proteinExistence type="predicted"/>
<evidence type="ECO:0000313" key="8">
    <source>
        <dbReference type="Proteomes" id="UP000595757"/>
    </source>
</evidence>
<reference evidence="2 6" key="1">
    <citation type="submission" date="2017-11" db="EMBL/GenBank/DDBJ databases">
        <title>Whole genome sequencing of cultured pathogen.</title>
        <authorList>
            <person name="Hoffmann M."/>
            <person name="Sanchez M."/>
            <person name="Timme R."/>
            <person name="Nudel K."/>
            <person name="Bry L."/>
        </authorList>
    </citation>
    <scope>NUCLEOTIDE SEQUENCE [LARGE SCALE GENOMIC DNA]</scope>
    <source>
        <strain evidence="2 6">216</strain>
    </source>
</reference>
<dbReference type="Proteomes" id="UP000315234">
    <property type="component" value="Unassembled WGS sequence"/>
</dbReference>
<gene>
    <name evidence="2" type="ORF">A9D01_13010</name>
    <name evidence="3" type="ORF">Cst04h_11260</name>
    <name evidence="4" type="ORF">Cst04h_28660</name>
    <name evidence="5" type="ORF">I6I72_04355</name>
</gene>
<reference evidence="3 7" key="2">
    <citation type="submission" date="2019-06" db="EMBL/GenBank/DDBJ databases">
        <title>Draft genome sequence of Corynebacterium striatum NBRC 15291.</title>
        <authorList>
            <person name="Miura T."/>
            <person name="Furukawa M."/>
            <person name="Shimamura M."/>
            <person name="Ohyama Y."/>
            <person name="Yamazoe A."/>
            <person name="Kawasaki H."/>
        </authorList>
    </citation>
    <scope>NUCLEOTIDE SEQUENCE [LARGE SCALE GENOMIC DNA]</scope>
    <source>
        <strain evidence="3 7">NBRC 15291</strain>
    </source>
</reference>
<name>A0AAQ1TTZ8_CORST</name>
<dbReference type="EMBL" id="BJLD01000015">
    <property type="protein sequence ID" value="GEA44696.1"/>
    <property type="molecule type" value="Genomic_DNA"/>
</dbReference>
<sequence>MSFDPAVIRYHFEEQALANAVVQGVREHGDDFALSVEQTERNSEYSTGAEFDSTSEEATEWYVRTDEEGEPIPYDYEASEYISKQEVVDGWEQDT</sequence>
<dbReference type="EMBL" id="CP068158">
    <property type="protein sequence ID" value="QQU77779.1"/>
    <property type="molecule type" value="Genomic_DNA"/>
</dbReference>
<evidence type="ECO:0000313" key="2">
    <source>
        <dbReference type="EMBL" id="ATZ09523.1"/>
    </source>
</evidence>